<sequence length="184" mass="20023">MIIIAVVAVALIIAGIAFGISRSRSAQTPAEKPTASEQQKTQQKTEKETEKDSASKESEKSEEQPTDNQQETQQEQPAATDIPTALQQADSVCNPHTTFNAENPAQESLIVDQATKSLTLMSGSQSDFKTFNCVAQQLQIPADVTAEIDSKQDQPMQKSFTWNGLTGTWSYNVNSGLQLYIVGQ</sequence>
<name>A0A430FLB6_9BIFI</name>
<accession>A0A430FLB6</accession>
<comment type="caution">
    <text evidence="2">The sequence shown here is derived from an EMBL/GenBank/DDBJ whole genome shotgun (WGS) entry which is preliminary data.</text>
</comment>
<proteinExistence type="predicted"/>
<keyword evidence="3" id="KW-1185">Reference proteome</keyword>
<organism evidence="2 3">
    <name type="scientific">Bifidobacterium goeldii</name>
    <dbReference type="NCBI Taxonomy" id="2306975"/>
    <lineage>
        <taxon>Bacteria</taxon>
        <taxon>Bacillati</taxon>
        <taxon>Actinomycetota</taxon>
        <taxon>Actinomycetes</taxon>
        <taxon>Bifidobacteriales</taxon>
        <taxon>Bifidobacteriaceae</taxon>
        <taxon>Bifidobacterium</taxon>
    </lineage>
</organism>
<dbReference type="RefSeq" id="WP_125980458.1">
    <property type="nucleotide sequence ID" value="NZ_QXGL01000002.1"/>
</dbReference>
<feature type="region of interest" description="Disordered" evidence="1">
    <location>
        <begin position="23"/>
        <end position="79"/>
    </location>
</feature>
<dbReference type="AlphaFoldDB" id="A0A430FLB6"/>
<evidence type="ECO:0000313" key="3">
    <source>
        <dbReference type="Proteomes" id="UP000287533"/>
    </source>
</evidence>
<gene>
    <name evidence="2" type="ORF">D2E25_1012</name>
</gene>
<reference evidence="2 3" key="1">
    <citation type="submission" date="2018-09" db="EMBL/GenBank/DDBJ databases">
        <title>Characterization of the phylogenetic diversity of five novel species belonging to the genus Bifidobacterium.</title>
        <authorList>
            <person name="Lugli G.A."/>
            <person name="Duranti S."/>
            <person name="Milani C."/>
        </authorList>
    </citation>
    <scope>NUCLEOTIDE SEQUENCE [LARGE SCALE GENOMIC DNA]</scope>
    <source>
        <strain evidence="2 3">2034B</strain>
    </source>
</reference>
<protein>
    <submittedName>
        <fullName evidence="2">Uncharacterized protein</fullName>
    </submittedName>
</protein>
<evidence type="ECO:0000256" key="1">
    <source>
        <dbReference type="SAM" id="MobiDB-lite"/>
    </source>
</evidence>
<dbReference type="EMBL" id="QXGL01000002">
    <property type="protein sequence ID" value="RSX53689.1"/>
    <property type="molecule type" value="Genomic_DNA"/>
</dbReference>
<dbReference type="Proteomes" id="UP000287533">
    <property type="component" value="Unassembled WGS sequence"/>
</dbReference>
<feature type="compositionally biased region" description="Low complexity" evidence="1">
    <location>
        <begin position="66"/>
        <end position="79"/>
    </location>
</feature>
<evidence type="ECO:0000313" key="2">
    <source>
        <dbReference type="EMBL" id="RSX53689.1"/>
    </source>
</evidence>
<dbReference type="OrthoDB" id="3238692at2"/>
<feature type="compositionally biased region" description="Basic and acidic residues" evidence="1">
    <location>
        <begin position="43"/>
        <end position="63"/>
    </location>
</feature>